<evidence type="ECO:0000313" key="3">
    <source>
        <dbReference type="Proteomes" id="UP000327013"/>
    </source>
</evidence>
<sequence length="90" mass="10266">MRALHIYARCLLHMANCSIFLTWNVLRGTKRNLDGEARQRKIHVSDCGCTGCQHEPQPQSRAAAHGLDDAPPRSQRIGLRSRQWYSHTTI</sequence>
<evidence type="ECO:0000313" key="2">
    <source>
        <dbReference type="EMBL" id="KAB8356595.1"/>
    </source>
</evidence>
<dbReference type="Proteomes" id="UP000327013">
    <property type="component" value="Unassembled WGS sequence"/>
</dbReference>
<evidence type="ECO:0000256" key="1">
    <source>
        <dbReference type="SAM" id="MobiDB-lite"/>
    </source>
</evidence>
<gene>
    <name evidence="2" type="ORF">FH972_024177</name>
</gene>
<protein>
    <submittedName>
        <fullName evidence="2">Uncharacterized protein</fullName>
    </submittedName>
</protein>
<reference evidence="2 3" key="1">
    <citation type="submission" date="2019-06" db="EMBL/GenBank/DDBJ databases">
        <title>A chromosomal-level reference genome of Carpinus fangiana (Coryloideae, Betulaceae).</title>
        <authorList>
            <person name="Yang X."/>
            <person name="Wang Z."/>
            <person name="Zhang L."/>
            <person name="Hao G."/>
            <person name="Liu J."/>
            <person name="Yang Y."/>
        </authorList>
    </citation>
    <scope>NUCLEOTIDE SEQUENCE [LARGE SCALE GENOMIC DNA]</scope>
    <source>
        <strain evidence="2">Cfa_2016G</strain>
        <tissue evidence="2">Leaf</tissue>
    </source>
</reference>
<name>A0A5N6KXM5_9ROSI</name>
<feature type="region of interest" description="Disordered" evidence="1">
    <location>
        <begin position="55"/>
        <end position="75"/>
    </location>
</feature>
<keyword evidence="3" id="KW-1185">Reference proteome</keyword>
<accession>A0A5N6KXM5</accession>
<dbReference type="AlphaFoldDB" id="A0A5N6KXM5"/>
<dbReference type="EMBL" id="VIBQ01000016">
    <property type="protein sequence ID" value="KAB8356595.1"/>
    <property type="molecule type" value="Genomic_DNA"/>
</dbReference>
<proteinExistence type="predicted"/>
<organism evidence="2 3">
    <name type="scientific">Carpinus fangiana</name>
    <dbReference type="NCBI Taxonomy" id="176857"/>
    <lineage>
        <taxon>Eukaryota</taxon>
        <taxon>Viridiplantae</taxon>
        <taxon>Streptophyta</taxon>
        <taxon>Embryophyta</taxon>
        <taxon>Tracheophyta</taxon>
        <taxon>Spermatophyta</taxon>
        <taxon>Magnoliopsida</taxon>
        <taxon>eudicotyledons</taxon>
        <taxon>Gunneridae</taxon>
        <taxon>Pentapetalae</taxon>
        <taxon>rosids</taxon>
        <taxon>fabids</taxon>
        <taxon>Fagales</taxon>
        <taxon>Betulaceae</taxon>
        <taxon>Carpinus</taxon>
    </lineage>
</organism>
<comment type="caution">
    <text evidence="2">The sequence shown here is derived from an EMBL/GenBank/DDBJ whole genome shotgun (WGS) entry which is preliminary data.</text>
</comment>